<keyword evidence="2" id="KW-1185">Reference proteome</keyword>
<dbReference type="EMBL" id="JYDI01000697">
    <property type="protein sequence ID" value="KRY44178.1"/>
    <property type="molecule type" value="Genomic_DNA"/>
</dbReference>
<proteinExistence type="predicted"/>
<comment type="caution">
    <text evidence="1">The sequence shown here is derived from an EMBL/GenBank/DDBJ whole genome shotgun (WGS) entry which is preliminary data.</text>
</comment>
<reference evidence="1 2" key="1">
    <citation type="submission" date="2015-01" db="EMBL/GenBank/DDBJ databases">
        <title>Evolution of Trichinella species and genotypes.</title>
        <authorList>
            <person name="Korhonen P.K."/>
            <person name="Edoardo P."/>
            <person name="Giuseppe L.R."/>
            <person name="Gasser R.B."/>
        </authorList>
    </citation>
    <scope>NUCLEOTIDE SEQUENCE [LARGE SCALE GENOMIC DNA]</scope>
    <source>
        <strain evidence="1">ISS120</strain>
    </source>
</reference>
<evidence type="ECO:0000313" key="1">
    <source>
        <dbReference type="EMBL" id="KRY44178.1"/>
    </source>
</evidence>
<evidence type="ECO:0000313" key="2">
    <source>
        <dbReference type="Proteomes" id="UP000054653"/>
    </source>
</evidence>
<sequence length="260" mass="29825">MFQELSAYCRQFWPAGKFDTCPYEVSKSHDRHPVEGEDDSYVYVEHCHQLRHIHVNSNVRDEHFRTSTAGSRIKITFRHPVEGEGCSHAYVEHCHQLRHIHVNSNVLRHLTADVGLIQVRDEHFRTSTAGSRIKITFRHPVEGEDCSHAYVEHCHQLRHIHVNSKALRHLTADVGLIQVRDEHFRTSTAGSRIKITFRHPVEGEDCSHAYVEHCHQLRHIHVNSKALRHLPAFLCPDSAERSSSTAGLFPISSLYHGLTG</sequence>
<dbReference type="Proteomes" id="UP000054653">
    <property type="component" value="Unassembled WGS sequence"/>
</dbReference>
<dbReference type="AlphaFoldDB" id="A0A0V1C4S7"/>
<accession>A0A0V1C4S7</accession>
<protein>
    <submittedName>
        <fullName evidence="1">Uncharacterized protein</fullName>
    </submittedName>
</protein>
<organism evidence="1 2">
    <name type="scientific">Trichinella britovi</name>
    <name type="common">Parasitic roundworm</name>
    <dbReference type="NCBI Taxonomy" id="45882"/>
    <lineage>
        <taxon>Eukaryota</taxon>
        <taxon>Metazoa</taxon>
        <taxon>Ecdysozoa</taxon>
        <taxon>Nematoda</taxon>
        <taxon>Enoplea</taxon>
        <taxon>Dorylaimia</taxon>
        <taxon>Trichinellida</taxon>
        <taxon>Trichinellidae</taxon>
        <taxon>Trichinella</taxon>
    </lineage>
</organism>
<gene>
    <name evidence="1" type="ORF">T03_5809</name>
</gene>
<name>A0A0V1C4S7_TRIBR</name>